<evidence type="ECO:0000313" key="1">
    <source>
        <dbReference type="EMBL" id="KZS05960.1"/>
    </source>
</evidence>
<organism evidence="1 2">
    <name type="scientific">Daphnia magna</name>
    <dbReference type="NCBI Taxonomy" id="35525"/>
    <lineage>
        <taxon>Eukaryota</taxon>
        <taxon>Metazoa</taxon>
        <taxon>Ecdysozoa</taxon>
        <taxon>Arthropoda</taxon>
        <taxon>Crustacea</taxon>
        <taxon>Branchiopoda</taxon>
        <taxon>Diplostraca</taxon>
        <taxon>Cladocera</taxon>
        <taxon>Anomopoda</taxon>
        <taxon>Daphniidae</taxon>
        <taxon>Daphnia</taxon>
    </lineage>
</organism>
<dbReference type="EMBL" id="LRGB01002851">
    <property type="protein sequence ID" value="KZS05960.1"/>
    <property type="molecule type" value="Genomic_DNA"/>
</dbReference>
<dbReference type="Proteomes" id="UP000076858">
    <property type="component" value="Unassembled WGS sequence"/>
</dbReference>
<gene>
    <name evidence="1" type="ORF">APZ42_030697</name>
</gene>
<comment type="caution">
    <text evidence="1">The sequence shown here is derived from an EMBL/GenBank/DDBJ whole genome shotgun (WGS) entry which is preliminary data.</text>
</comment>
<keyword evidence="2" id="KW-1185">Reference proteome</keyword>
<accession>A0A164NHG6</accession>
<dbReference type="AlphaFoldDB" id="A0A164NHG6"/>
<proteinExistence type="predicted"/>
<protein>
    <submittedName>
        <fullName evidence="1">Uncharacterized protein</fullName>
    </submittedName>
</protein>
<reference evidence="1 2" key="1">
    <citation type="submission" date="2016-03" db="EMBL/GenBank/DDBJ databases">
        <title>EvidentialGene: Evidence-directed Construction of Genes on Genomes.</title>
        <authorList>
            <person name="Gilbert D.G."/>
            <person name="Choi J.-H."/>
            <person name="Mockaitis K."/>
            <person name="Colbourne J."/>
            <person name="Pfrender M."/>
        </authorList>
    </citation>
    <scope>NUCLEOTIDE SEQUENCE [LARGE SCALE GENOMIC DNA]</scope>
    <source>
        <strain evidence="1 2">Xinb3</strain>
        <tissue evidence="1">Complete organism</tissue>
    </source>
</reference>
<evidence type="ECO:0000313" key="2">
    <source>
        <dbReference type="Proteomes" id="UP000076858"/>
    </source>
</evidence>
<sequence length="65" mass="7283">MSVVFVILLTTDGQGVPKGEQRLIDKPSALMSFYTCHTSSLFMKSKSDHPMIQGSLTFKHRLPSR</sequence>
<name>A0A164NHG6_9CRUS</name>